<organism evidence="1 2">
    <name type="scientific">Panicum virgatum</name>
    <name type="common">Blackwell switchgrass</name>
    <dbReference type="NCBI Taxonomy" id="38727"/>
    <lineage>
        <taxon>Eukaryota</taxon>
        <taxon>Viridiplantae</taxon>
        <taxon>Streptophyta</taxon>
        <taxon>Embryophyta</taxon>
        <taxon>Tracheophyta</taxon>
        <taxon>Spermatophyta</taxon>
        <taxon>Magnoliopsida</taxon>
        <taxon>Liliopsida</taxon>
        <taxon>Poales</taxon>
        <taxon>Poaceae</taxon>
        <taxon>PACMAD clade</taxon>
        <taxon>Panicoideae</taxon>
        <taxon>Panicodae</taxon>
        <taxon>Paniceae</taxon>
        <taxon>Panicinae</taxon>
        <taxon>Panicum</taxon>
        <taxon>Panicum sect. Hiantes</taxon>
    </lineage>
</organism>
<dbReference type="AlphaFoldDB" id="A0A8T0WHV6"/>
<dbReference type="Proteomes" id="UP000823388">
    <property type="component" value="Chromosome 2K"/>
</dbReference>
<name>A0A8T0WHV6_PANVG</name>
<evidence type="ECO:0000313" key="2">
    <source>
        <dbReference type="Proteomes" id="UP000823388"/>
    </source>
</evidence>
<dbReference type="EMBL" id="CM029039">
    <property type="protein sequence ID" value="KAG2646768.1"/>
    <property type="molecule type" value="Genomic_DNA"/>
</dbReference>
<keyword evidence="2" id="KW-1185">Reference proteome</keyword>
<protein>
    <submittedName>
        <fullName evidence="1">Uncharacterized protein</fullName>
    </submittedName>
</protein>
<comment type="caution">
    <text evidence="1">The sequence shown here is derived from an EMBL/GenBank/DDBJ whole genome shotgun (WGS) entry which is preliminary data.</text>
</comment>
<sequence length="102" mass="10569">MDGSSSRGGTEMALQQLQPLLPWLDQGVKAAAAADGGSAAAKAKAGKKWRPAARAATKALLSGVVEVVGKRFECSVPAAKFGHVAYIMKLAISFILLSVLYP</sequence>
<reference evidence="1" key="1">
    <citation type="submission" date="2020-05" db="EMBL/GenBank/DDBJ databases">
        <title>WGS assembly of Panicum virgatum.</title>
        <authorList>
            <person name="Lovell J.T."/>
            <person name="Jenkins J."/>
            <person name="Shu S."/>
            <person name="Juenger T.E."/>
            <person name="Schmutz J."/>
        </authorList>
    </citation>
    <scope>NUCLEOTIDE SEQUENCE</scope>
    <source>
        <strain evidence="1">AP13</strain>
    </source>
</reference>
<gene>
    <name evidence="1" type="ORF">PVAP13_2KG556700</name>
</gene>
<proteinExistence type="predicted"/>
<accession>A0A8T0WHV6</accession>
<evidence type="ECO:0000313" key="1">
    <source>
        <dbReference type="EMBL" id="KAG2646768.1"/>
    </source>
</evidence>